<evidence type="ECO:0000256" key="1">
    <source>
        <dbReference type="SAM" id="MobiDB-lite"/>
    </source>
</evidence>
<dbReference type="InterPro" id="IPR024290">
    <property type="entry name" value="SICA_extracell_a"/>
</dbReference>
<dbReference type="InterPro" id="IPR024288">
    <property type="entry name" value="SICA_C"/>
</dbReference>
<keyword evidence="2" id="KW-0472">Membrane</keyword>
<dbReference type="Pfam" id="PF12887">
    <property type="entry name" value="SICA_alpha"/>
    <property type="match status" value="1"/>
</dbReference>
<gene>
    <name evidence="5" type="ORF">PCOAH_00002300</name>
</gene>
<organism evidence="5 6">
    <name type="scientific">Plasmodium coatneyi</name>
    <dbReference type="NCBI Taxonomy" id="208452"/>
    <lineage>
        <taxon>Eukaryota</taxon>
        <taxon>Sar</taxon>
        <taxon>Alveolata</taxon>
        <taxon>Apicomplexa</taxon>
        <taxon>Aconoidasida</taxon>
        <taxon>Haemosporida</taxon>
        <taxon>Plasmodiidae</taxon>
        <taxon>Plasmodium</taxon>
    </lineage>
</organism>
<dbReference type="EMBL" id="CP016240">
    <property type="protein sequence ID" value="ANQ05924.1"/>
    <property type="molecule type" value="Genomic_DNA"/>
</dbReference>
<reference evidence="6" key="1">
    <citation type="submission" date="2016-06" db="EMBL/GenBank/DDBJ databases">
        <title>First high quality genome sequence of Plasmodium coatneyi using continuous long reads from single molecule, real-time sequencing.</title>
        <authorList>
            <person name="Chien J.-T."/>
            <person name="Pakala S.B."/>
            <person name="Geraldo J.A."/>
            <person name="Lapp S.A."/>
            <person name="Barnwell J.W."/>
            <person name="Kissinger J.C."/>
            <person name="Galinski M.R."/>
            <person name="Humphrey J.C."/>
        </authorList>
    </citation>
    <scope>NUCLEOTIDE SEQUENCE [LARGE SCALE GENOMIC DNA]</scope>
    <source>
        <strain evidence="6">Hackeri</strain>
    </source>
</reference>
<dbReference type="GeneID" id="30906950"/>
<feature type="compositionally biased region" description="Basic and acidic residues" evidence="1">
    <location>
        <begin position="336"/>
        <end position="348"/>
    </location>
</feature>
<feature type="compositionally biased region" description="Polar residues" evidence="1">
    <location>
        <begin position="397"/>
        <end position="408"/>
    </location>
</feature>
<dbReference type="VEuPathDB" id="PlasmoDB:PCOAH_00002300"/>
<feature type="region of interest" description="Disordered" evidence="1">
    <location>
        <begin position="552"/>
        <end position="576"/>
    </location>
</feature>
<evidence type="ECO:0000259" key="3">
    <source>
        <dbReference type="Pfam" id="PF12879"/>
    </source>
</evidence>
<evidence type="ECO:0000313" key="6">
    <source>
        <dbReference type="Proteomes" id="UP000092716"/>
    </source>
</evidence>
<keyword evidence="2" id="KW-0812">Transmembrane</keyword>
<feature type="domain" description="Schizont-infected cell agglutination C-terminal" evidence="3">
    <location>
        <begin position="440"/>
        <end position="551"/>
    </location>
</feature>
<sequence length="576" mass="65628">MGDFQYFTEFMKKWLTKKGASKTNADVLLKRIEEGVDHMLQNIYQDADLEEKVYCNELDNNNEPILKDEESKELCKILIRIFYWIGGLRQVGKKDEGIWEWIKEVLTDSAEKELQDYLRCIMGKVVIVRMFGNHCRLKKVIPVVKQAINKTVEKKKIKAEHEKCEEMDFKSLKIGGKIFWKEIEDSIMKDEVRGETIKKIIEQGKCEGKNVIKRKQDKNAEEGWKSIAELLRLSSKEELEELITDSETWSKGGLNKILCYMKDKKEIKEVREILVQKHDQLDEQYKKSVKGAKGSEEDRSTVTLSGCETNEEDSSPSSATETFNGGQSTKSPAPADPEKVEQIGEEVLRPSASPKTPEGGSGQSVDTTQEAKPMTPHVDMKGPKVDVNAPKAEDTTPLKSSQTTSSLPGQKGGKGYILFHRFFSSYFLPSFLPYALFVVQYFGLFGRQKRRYKRMAQIPGPPSGAHMDATDLTISYAPYEYILMREGIKPQLTHTTEMQQEEHVNRKTIIDIHLELLNEYQNQNQNEDPELTNRVDFLETIMVEEFMKQESTCNNVQDGPSVITGPSDPDSLGTFS</sequence>
<accession>A0A1B1DT55</accession>
<dbReference type="AlphaFoldDB" id="A0A1B1DT55"/>
<dbReference type="KEGG" id="pcot:PCOAH_00002300"/>
<feature type="transmembrane region" description="Helical" evidence="2">
    <location>
        <begin position="426"/>
        <end position="445"/>
    </location>
</feature>
<evidence type="ECO:0000256" key="2">
    <source>
        <dbReference type="SAM" id="Phobius"/>
    </source>
</evidence>
<keyword evidence="2" id="KW-1133">Transmembrane helix</keyword>
<keyword evidence="6" id="KW-1185">Reference proteome</keyword>
<dbReference type="RefSeq" id="XP_019912619.1">
    <property type="nucleotide sequence ID" value="XM_020057047.1"/>
</dbReference>
<dbReference type="Proteomes" id="UP000092716">
    <property type="component" value="Chromosome 2"/>
</dbReference>
<proteinExistence type="predicted"/>
<feature type="region of interest" description="Disordered" evidence="1">
    <location>
        <begin position="285"/>
        <end position="410"/>
    </location>
</feature>
<feature type="compositionally biased region" description="Polar residues" evidence="1">
    <location>
        <begin position="315"/>
        <end position="331"/>
    </location>
</feature>
<dbReference type="Pfam" id="PF12879">
    <property type="entry name" value="SICA_C"/>
    <property type="match status" value="1"/>
</dbReference>
<name>A0A1B1DT55_9APIC</name>
<evidence type="ECO:0000313" key="5">
    <source>
        <dbReference type="EMBL" id="ANQ05924.1"/>
    </source>
</evidence>
<evidence type="ECO:0000259" key="4">
    <source>
        <dbReference type="Pfam" id="PF12887"/>
    </source>
</evidence>
<protein>
    <submittedName>
        <fullName evidence="5">SICA-like antigen</fullName>
    </submittedName>
</protein>
<feature type="domain" description="Schizont-infected cell agglutination extracellular alpha" evidence="4">
    <location>
        <begin position="9"/>
        <end position="184"/>
    </location>
</feature>
<dbReference type="OrthoDB" id="10612016at2759"/>